<protein>
    <submittedName>
        <fullName evidence="3">Uncharacterized protein</fullName>
    </submittedName>
</protein>
<reference evidence="3" key="1">
    <citation type="submission" date="2017-08" db="EMBL/GenBank/DDBJ databases">
        <authorList>
            <person name="Polle J.E."/>
            <person name="Barry K."/>
            <person name="Cushman J."/>
            <person name="Schmutz J."/>
            <person name="Tran D."/>
            <person name="Hathwaick L.T."/>
            <person name="Yim W.C."/>
            <person name="Jenkins J."/>
            <person name="Mckie-Krisberg Z.M."/>
            <person name="Prochnik S."/>
            <person name="Lindquist E."/>
            <person name="Dockter R.B."/>
            <person name="Adam C."/>
            <person name="Molina H."/>
            <person name="Bunkerborg J."/>
            <person name="Jin E."/>
            <person name="Buchheim M."/>
            <person name="Magnuson J."/>
        </authorList>
    </citation>
    <scope>NUCLEOTIDE SEQUENCE</scope>
    <source>
        <strain evidence="3">CCAP 19/18</strain>
    </source>
</reference>
<sequence length="1078" mass="117871">MDTAAHAARAQHARLPRSPSSPSGSPGVFFNLSSNGVTAPVPKLGNVLQSGQAEAWTPAHGGEGLDTANSWGGGQVGGAKPPPPRAGTLPDMRDLEGWEQEEYFADPPTHAFPLSRPNGSEGPPVWPCPNPLPPPRMHGAREVASVMSGHTDGGIDLCLIDQYLSLFTGRVASRGAGGKFDAVGALMLDSPGKKRANLASLGLDRPTLERQGMAPHHINRVYNLLHSNAMAFALTVSAEQRRLAALFTTKPGLPLQDRLLAFVMGSEADLEDELLPPGSSRARGQEGESLQLGEDCVDDEGVRMLAREADLKLAPLSSEDLIKEPDKIVDMDEAIAMAAAGNVVGLRRLLGRYRQLHKAVRARLEGRLKHEVQRAQRLQDRLDAKEAELQENHQQLGLATTEVNSASARVQALEEELAREHEVVVAGQAINESLRDEIADVEAQWAAQQAETVARVTDQLQMLQQQSEGELDLREQYLQRLRELVTLQLRHDHEARKAKRLGDELSAVRAAGQAAAAEAAALKVWRGRLEERAENAEGWALASKASAFDGIKAFQKEQAAHKATLDRLHMVEHRVEHARTAAADMHARFSKLIKEQSAAAREANTRAVKLQRQVEEAQDMIRIRAFEVDSAKSAHTAAQQMAERVVRDHFDIQGILAHKEAKLKETEQKGAQDSVNVEKLRQEKYVLEAELIAVRKALSDVSDFIQERERTGAKLASNEKEMADLKQSLSEVQATSSGLERQVSFLRVREEHKRATDTIERQEMELDNAARRRESDEAALEGIVEQLGKVQAAEHEARNRIKVLKARLDMSADDLDNLTLTKKRLQDEVAELKKLIGVVADLRAEVLSLKQRLEAAEQAQGQALADQKWWTSARQHMQEDLQEFLAAGAFEAQAIMAMCASIQEGMASLRGSMLGLLEGDAPKEGEPSPLASVDAAKAAKAKVHKEAMLKLQEAERQQPQQLSGVDPEMSLSSLVPAFLLEAQAKEISRLRAAEGELRAQHAAAVAHASAIQTTLEGERSSDQTRQQHFTALVSMLRDQVLTLQNELTAAFAGRSLAEKAAFAASKQVAESAYLVSKV</sequence>
<feature type="coiled-coil region" evidence="1">
    <location>
        <begin position="715"/>
        <end position="779"/>
    </location>
</feature>
<evidence type="ECO:0000313" key="4">
    <source>
        <dbReference type="Proteomes" id="UP000815325"/>
    </source>
</evidence>
<organism evidence="3 4">
    <name type="scientific">Dunaliella salina</name>
    <name type="common">Green alga</name>
    <name type="synonym">Protococcus salinus</name>
    <dbReference type="NCBI Taxonomy" id="3046"/>
    <lineage>
        <taxon>Eukaryota</taxon>
        <taxon>Viridiplantae</taxon>
        <taxon>Chlorophyta</taxon>
        <taxon>core chlorophytes</taxon>
        <taxon>Chlorophyceae</taxon>
        <taxon>CS clade</taxon>
        <taxon>Chlamydomonadales</taxon>
        <taxon>Dunaliellaceae</taxon>
        <taxon>Dunaliella</taxon>
    </lineage>
</organism>
<keyword evidence="1" id="KW-0175">Coiled coil</keyword>
<feature type="coiled-coil region" evidence="1">
    <location>
        <begin position="361"/>
        <end position="466"/>
    </location>
</feature>
<keyword evidence="4" id="KW-1185">Reference proteome</keyword>
<feature type="region of interest" description="Disordered" evidence="2">
    <location>
        <begin position="107"/>
        <end position="126"/>
    </location>
</feature>
<name>A0ABQ7H6R9_DUNSA</name>
<evidence type="ECO:0000256" key="2">
    <source>
        <dbReference type="SAM" id="MobiDB-lite"/>
    </source>
</evidence>
<feature type="coiled-coil region" evidence="1">
    <location>
        <begin position="808"/>
        <end position="859"/>
    </location>
</feature>
<dbReference type="EMBL" id="MU069459">
    <property type="protein sequence ID" value="KAF5842555.1"/>
    <property type="molecule type" value="Genomic_DNA"/>
</dbReference>
<gene>
    <name evidence="3" type="ORF">DUNSADRAFT_6405</name>
</gene>
<feature type="region of interest" description="Disordered" evidence="2">
    <location>
        <begin position="1"/>
        <end position="27"/>
    </location>
</feature>
<comment type="caution">
    <text evidence="3">The sequence shown here is derived from an EMBL/GenBank/DDBJ whole genome shotgun (WGS) entry which is preliminary data.</text>
</comment>
<evidence type="ECO:0000256" key="1">
    <source>
        <dbReference type="SAM" id="Coils"/>
    </source>
</evidence>
<proteinExistence type="predicted"/>
<feature type="coiled-coil region" evidence="1">
    <location>
        <begin position="593"/>
        <end position="620"/>
    </location>
</feature>
<evidence type="ECO:0000313" key="3">
    <source>
        <dbReference type="EMBL" id="KAF5842555.1"/>
    </source>
</evidence>
<accession>A0ABQ7H6R9</accession>
<dbReference type="Proteomes" id="UP000815325">
    <property type="component" value="Unassembled WGS sequence"/>
</dbReference>
<feature type="compositionally biased region" description="Low complexity" evidence="2">
    <location>
        <begin position="18"/>
        <end position="27"/>
    </location>
</feature>
<feature type="region of interest" description="Disordered" evidence="2">
    <location>
        <begin position="56"/>
        <end position="91"/>
    </location>
</feature>